<evidence type="ECO:0000313" key="4">
    <source>
        <dbReference type="Proteomes" id="UP000187735"/>
    </source>
</evidence>
<dbReference type="STRING" id="1891926.Fuma_02949"/>
<dbReference type="OrthoDB" id="292716at2"/>
<feature type="transmembrane region" description="Helical" evidence="1">
    <location>
        <begin position="239"/>
        <end position="259"/>
    </location>
</feature>
<protein>
    <submittedName>
        <fullName evidence="3">SMI1 / KNR4 family protein</fullName>
    </submittedName>
</protein>
<keyword evidence="1" id="KW-0472">Membrane</keyword>
<evidence type="ECO:0000259" key="2">
    <source>
        <dbReference type="SMART" id="SM00860"/>
    </source>
</evidence>
<feature type="domain" description="Knr4/Smi1-like" evidence="2">
    <location>
        <begin position="39"/>
        <end position="208"/>
    </location>
</feature>
<dbReference type="RefSeq" id="WP_077024804.1">
    <property type="nucleotide sequence ID" value="NZ_CP017641.1"/>
</dbReference>
<dbReference type="KEGG" id="fmr:Fuma_02949"/>
<dbReference type="Proteomes" id="UP000187735">
    <property type="component" value="Chromosome"/>
</dbReference>
<accession>A0A1P8WH06</accession>
<name>A0A1P8WH06_9PLAN</name>
<reference evidence="3 4" key="1">
    <citation type="journal article" date="2016" name="Front. Microbiol.">
        <title>Fuerstia marisgermanicae gen. nov., sp. nov., an Unusual Member of the Phylum Planctomycetes from the German Wadden Sea.</title>
        <authorList>
            <person name="Kohn T."/>
            <person name="Heuer A."/>
            <person name="Jogler M."/>
            <person name="Vollmers J."/>
            <person name="Boedeker C."/>
            <person name="Bunk B."/>
            <person name="Rast P."/>
            <person name="Borchert D."/>
            <person name="Glockner I."/>
            <person name="Freese H.M."/>
            <person name="Klenk H.P."/>
            <person name="Overmann J."/>
            <person name="Kaster A.K."/>
            <person name="Rohde M."/>
            <person name="Wiegand S."/>
            <person name="Jogler C."/>
        </authorList>
    </citation>
    <scope>NUCLEOTIDE SEQUENCE [LARGE SCALE GENOMIC DNA]</scope>
    <source>
        <strain evidence="3 4">NH11</strain>
    </source>
</reference>
<dbReference type="SMART" id="SM00860">
    <property type="entry name" value="SMI1_KNR4"/>
    <property type="match status" value="1"/>
</dbReference>
<sequence length="261" mass="29838">MNTKLKKDDITERLRVLSNTDRKRAVFGSSGHDYLLKSPLDVSEIEVFEAKYNIRLPEDYRRFVTEIGNGGAGPAYGFFQFGYEEDGRWGEHLPFGDPGTPFPHSEAWNLGKEFFDQEPDIQQGMSRDDEDRLVEKWDSLLEERYWSPAIMDGAIPICHLGCGLLQWLVVHGEQQGFVWDDMRADHGGIAPVKDENGDQVTFTDWYSNWLTKIESGEGRILTPSSIYGAHPRVPLHRDLLTLLLLIVLGVLLALAREWFLR</sequence>
<dbReference type="SUPFAM" id="SSF160631">
    <property type="entry name" value="SMI1/KNR4-like"/>
    <property type="match status" value="1"/>
</dbReference>
<proteinExistence type="predicted"/>
<keyword evidence="4" id="KW-1185">Reference proteome</keyword>
<dbReference type="AlphaFoldDB" id="A0A1P8WH06"/>
<keyword evidence="1" id="KW-0812">Transmembrane</keyword>
<dbReference type="InterPro" id="IPR037883">
    <property type="entry name" value="Knr4/Smi1-like_sf"/>
</dbReference>
<dbReference type="Gene3D" id="3.40.1580.10">
    <property type="entry name" value="SMI1/KNR4-like"/>
    <property type="match status" value="1"/>
</dbReference>
<organism evidence="3 4">
    <name type="scientific">Fuerstiella marisgermanici</name>
    <dbReference type="NCBI Taxonomy" id="1891926"/>
    <lineage>
        <taxon>Bacteria</taxon>
        <taxon>Pseudomonadati</taxon>
        <taxon>Planctomycetota</taxon>
        <taxon>Planctomycetia</taxon>
        <taxon>Planctomycetales</taxon>
        <taxon>Planctomycetaceae</taxon>
        <taxon>Fuerstiella</taxon>
    </lineage>
</organism>
<keyword evidence="1" id="KW-1133">Transmembrane helix</keyword>
<gene>
    <name evidence="3" type="ORF">Fuma_02949</name>
</gene>
<dbReference type="EMBL" id="CP017641">
    <property type="protein sequence ID" value="APZ93332.1"/>
    <property type="molecule type" value="Genomic_DNA"/>
</dbReference>
<evidence type="ECO:0000313" key="3">
    <source>
        <dbReference type="EMBL" id="APZ93332.1"/>
    </source>
</evidence>
<dbReference type="InterPro" id="IPR018958">
    <property type="entry name" value="Knr4/Smi1-like_dom"/>
</dbReference>
<dbReference type="Pfam" id="PF09346">
    <property type="entry name" value="SMI1_KNR4"/>
    <property type="match status" value="1"/>
</dbReference>
<evidence type="ECO:0000256" key="1">
    <source>
        <dbReference type="SAM" id="Phobius"/>
    </source>
</evidence>